<dbReference type="PROSITE" id="PS50005">
    <property type="entry name" value="TPR"/>
    <property type="match status" value="1"/>
</dbReference>
<evidence type="ECO:0000256" key="5">
    <source>
        <dbReference type="PROSITE-ProRule" id="PRU00339"/>
    </source>
</evidence>
<evidence type="ECO:0000256" key="1">
    <source>
        <dbReference type="ARBA" id="ARBA00022679"/>
    </source>
</evidence>
<keyword evidence="3" id="KW-0418">Kinase</keyword>
<proteinExistence type="predicted"/>
<feature type="compositionally biased region" description="Low complexity" evidence="7">
    <location>
        <begin position="1325"/>
        <end position="1338"/>
    </location>
</feature>
<dbReference type="Gene3D" id="1.10.510.10">
    <property type="entry name" value="Transferase(Phosphotransferase) domain 1"/>
    <property type="match status" value="1"/>
</dbReference>
<dbReference type="GO" id="GO:0004674">
    <property type="term" value="F:protein serine/threonine kinase activity"/>
    <property type="evidence" value="ECO:0007669"/>
    <property type="project" value="InterPro"/>
</dbReference>
<dbReference type="GO" id="GO:0000045">
    <property type="term" value="P:autophagosome assembly"/>
    <property type="evidence" value="ECO:0007669"/>
    <property type="project" value="TreeGrafter"/>
</dbReference>
<dbReference type="SMART" id="SM01425">
    <property type="entry name" value="EsV_1_7"/>
    <property type="match status" value="11"/>
</dbReference>
<feature type="region of interest" description="Disordered" evidence="7">
    <location>
        <begin position="82"/>
        <end position="124"/>
    </location>
</feature>
<keyword evidence="10" id="KW-1185">Reference proteome</keyword>
<dbReference type="PROSITE" id="PS00107">
    <property type="entry name" value="PROTEIN_KINASE_ATP"/>
    <property type="match status" value="1"/>
</dbReference>
<dbReference type="Proteomes" id="UP000654075">
    <property type="component" value="Unassembled WGS sequence"/>
</dbReference>
<dbReference type="EMBL" id="CAJNNV010031763">
    <property type="protein sequence ID" value="CAE8637765.1"/>
    <property type="molecule type" value="Genomic_DNA"/>
</dbReference>
<feature type="repeat" description="TPR" evidence="5">
    <location>
        <begin position="1366"/>
        <end position="1399"/>
    </location>
</feature>
<evidence type="ECO:0000259" key="8">
    <source>
        <dbReference type="PROSITE" id="PS50011"/>
    </source>
</evidence>
<dbReference type="PANTHER" id="PTHR24348">
    <property type="entry name" value="SERINE/THREONINE-PROTEIN KINASE UNC-51-RELATED"/>
    <property type="match status" value="1"/>
</dbReference>
<dbReference type="InterPro" id="IPR001466">
    <property type="entry name" value="Beta-lactam-related"/>
</dbReference>
<dbReference type="Gene3D" id="3.40.710.10">
    <property type="entry name" value="DD-peptidase/beta-lactamase superfamily"/>
    <property type="match status" value="1"/>
</dbReference>
<keyword evidence="1" id="KW-0808">Transferase</keyword>
<dbReference type="GO" id="GO:0019825">
    <property type="term" value="F:oxygen binding"/>
    <property type="evidence" value="ECO:0007669"/>
    <property type="project" value="InterPro"/>
</dbReference>
<dbReference type="Gene3D" id="1.10.490.10">
    <property type="entry name" value="Globins"/>
    <property type="match status" value="1"/>
</dbReference>
<name>A0A813HIH5_POLGL</name>
<feature type="binding site" evidence="6">
    <location>
        <position position="371"/>
    </location>
    <ligand>
        <name>ATP</name>
        <dbReference type="ChEBI" id="CHEBI:30616"/>
    </ligand>
</feature>
<dbReference type="SUPFAM" id="SSF56112">
    <property type="entry name" value="Protein kinase-like (PK-like)"/>
    <property type="match status" value="1"/>
</dbReference>
<evidence type="ECO:0000256" key="7">
    <source>
        <dbReference type="SAM" id="MobiDB-lite"/>
    </source>
</evidence>
<feature type="compositionally biased region" description="Polar residues" evidence="7">
    <location>
        <begin position="13"/>
        <end position="26"/>
    </location>
</feature>
<evidence type="ECO:0000313" key="10">
    <source>
        <dbReference type="Proteomes" id="UP000654075"/>
    </source>
</evidence>
<feature type="compositionally biased region" description="Acidic residues" evidence="7">
    <location>
        <begin position="42"/>
        <end position="51"/>
    </location>
</feature>
<dbReference type="SMART" id="SM00220">
    <property type="entry name" value="S_TKc"/>
    <property type="match status" value="1"/>
</dbReference>
<dbReference type="GO" id="GO:0005524">
    <property type="term" value="F:ATP binding"/>
    <property type="evidence" value="ECO:0007669"/>
    <property type="project" value="UniProtKB-UniRule"/>
</dbReference>
<evidence type="ECO:0000256" key="3">
    <source>
        <dbReference type="ARBA" id="ARBA00022777"/>
    </source>
</evidence>
<evidence type="ECO:0000256" key="4">
    <source>
        <dbReference type="ARBA" id="ARBA00022840"/>
    </source>
</evidence>
<evidence type="ECO:0000256" key="6">
    <source>
        <dbReference type="PROSITE-ProRule" id="PRU10141"/>
    </source>
</evidence>
<dbReference type="InterPro" id="IPR017441">
    <property type="entry name" value="Protein_kinase_ATP_BS"/>
</dbReference>
<dbReference type="GO" id="GO:0016020">
    <property type="term" value="C:membrane"/>
    <property type="evidence" value="ECO:0007669"/>
    <property type="project" value="TreeGrafter"/>
</dbReference>
<dbReference type="GO" id="GO:0010506">
    <property type="term" value="P:regulation of autophagy"/>
    <property type="evidence" value="ECO:0007669"/>
    <property type="project" value="InterPro"/>
</dbReference>
<sequence>MRRPASAWESFRGSRSSAGSDQSWSQLRRPEDQGLPGVDEALPAEEDDPNDDIAISMNVPVGLGSACLQRDAFGSSHHHVHVRPGVTRDHNSGRKSAASSLTNPATPHRSAADHHHHHAGTGTKLPFESQIRGLRWKGEGVCCFMLVNNGSIDPHRAARALPHMLHLSALSAGHLVNIDLSGFRACVMLADLAETLESTNAVLQACKELASNGSVAAVIAIIMSCSPGGPDRDPDATQAMHRSVLSAGADAVLFSCPAHPVTNRQLQGVVQGTETWHERIAEAMESAQAKLAKAQEQRWQRHYQIALRKIVWKAPQTVFPHIPQEDFGLEERADGVGDYNFLRVIGSGAFGSVHLARHQKFGDVAVKVIKKASIKNIFDMAKVERELSILMGVLGHPNVLEILSCLHGADHFYIVMDFLGDYTLHTYLHLRQTGTARNSTMLPFQEVQSIFAHMLKAIAHCHAHHVCHRDIKFKNAMINSDGRVTMVDFGLAVHVAPGQELHDSCGTVPFAAPEVLICSPSKGYDGTAADIWSLAICLIEMLCGLGTVESIVGLTQDDVSNFEHIASQCLLLCTEYVHQLVLSYAGKDVQGVHRDSLTKVMRCVFLENSKTRMTVREIGSLEAFSAQTGPLPKPVSRRHEDSVRADEDARSHSTGHQVDGEADSLALRFEADFRRPVERPLLERIGGSMIVHRVVNKAYDWLLPRPEFGRFFLACPLKMGRMRAGISSVVLELLSNPEKCDLDMITNVHWNMNVSDLLFTDFTDCLIELFRTLTLGSRADSTMADLQKCLETLRAPASGKGIGLGPGACEAHAVCLFYTCAYDDFYLFYVEAYSDLYLFYAFEPRLENAAKHARCNEPGMVDLVAAKCRCSKQQPPSFGIPGGKALCCSACKEPDMVDVNRPKCRCGKHVPSFGIPGGKPVCCSACKEPDMVNVSNPKCRCGKHCPHFGIPGGKPVCCSACKEPDMVDVTNPKCRCGKHCPSFGILGSRPVCCSACKEPDMVSVKNLKCRCGKHCPSFGILGSRPVCCLACKEPDMVSVRNLKCRCGKHFPSFGIPGGKAVCCSACKEPDMVTVLNPKCRCGKHFPSFGIPGGKPVCCSACKEPDMVNVTNPKCRCGKHCPSFGILGSRPVCCSACKEPDMVSVKNLKCRCGKHCPSFGILGSRPVCCLACKEPDMVSVRNIKCRCGKHFPSFGIPGGKAVCCSACKEPDMVNVKNPKCRCGKHFPSFGIPGDKPVCCAACKEPAMVDVANSRCGKQPSLGVPVGKPPRSSECFPRGKARQGVQPVVKQRRGAVAGKARPAAALAGSLNPPEAKRGQGTCKRKVASSSTTPAAAQKAPKKMMQPLGLSLASCSVPAGADVLLRQLIDSKMETAKVHLKYGDVANAAVFFQEILDLDPNHEEANLKMQRCVARVASVAVKREHADQQDLSDDFLNDVCRKLRDGNNPCSPGNCAFLARAVIAALASGNLLDFPGAVNTVQLRHWTAWLERKDGLVISASICMQTSIPKSLEPFLSHVQHWISDSSGFTERDAALKEIQLVATARCNLRAELQQLAVCGRAAFGLVFISGRKVGHLIAFYVGRSGSARFIDPHRRRGCCVADNLETMQQGSQLESSPVFYLVCSGQMADMAVSQQTCLARPEPSLAALSSLMVSEWAAAEYLRVKMAQIRMRESEVTGLSTFLLLLMGGSRGRAANFELPPGPTIVHMSLQSAAKLLGFAGPEELKKYAAPLLKHFEPVETLGPSLGAEVFNRLVVLCSSKTPAARQLLQELSTSWRNPGGRSKTVDLPAEPISIVGSIPRWPGCAAELVGMEREPLERVRQYLQWRTRMKHFAGLACGIVRNGSLVFYQDAGFADAENNVKMNGDTIVRLFSMTKCLVVAA</sequence>
<dbReference type="PANTHER" id="PTHR24348:SF22">
    <property type="entry name" value="NON-SPECIFIC SERINE_THREONINE PROTEIN KINASE"/>
    <property type="match status" value="1"/>
</dbReference>
<feature type="region of interest" description="Disordered" evidence="7">
    <location>
        <begin position="627"/>
        <end position="658"/>
    </location>
</feature>
<dbReference type="OrthoDB" id="421992at2759"/>
<dbReference type="InterPro" id="IPR011009">
    <property type="entry name" value="Kinase-like_dom_sf"/>
</dbReference>
<dbReference type="SUPFAM" id="SSF56601">
    <property type="entry name" value="beta-lactamase/transpeptidase-like"/>
    <property type="match status" value="1"/>
</dbReference>
<dbReference type="InterPro" id="IPR012292">
    <property type="entry name" value="Globin/Proto"/>
</dbReference>
<feature type="region of interest" description="Disordered" evidence="7">
    <location>
        <begin position="1307"/>
        <end position="1338"/>
    </location>
</feature>
<dbReference type="InterPro" id="IPR019734">
    <property type="entry name" value="TPR_rpt"/>
</dbReference>
<dbReference type="InterPro" id="IPR045269">
    <property type="entry name" value="Atg1-like"/>
</dbReference>
<dbReference type="Pfam" id="PF00069">
    <property type="entry name" value="Pkinase"/>
    <property type="match status" value="1"/>
</dbReference>
<feature type="region of interest" description="Disordered" evidence="7">
    <location>
        <begin position="1261"/>
        <end position="1285"/>
    </location>
</feature>
<protein>
    <recommendedName>
        <fullName evidence="8">Protein kinase domain-containing protein</fullName>
    </recommendedName>
</protein>
<dbReference type="GO" id="GO:0000407">
    <property type="term" value="C:phagophore assembly site"/>
    <property type="evidence" value="ECO:0007669"/>
    <property type="project" value="TreeGrafter"/>
</dbReference>
<feature type="compositionally biased region" description="Basic and acidic residues" evidence="7">
    <location>
        <begin position="637"/>
        <end position="651"/>
    </location>
</feature>
<comment type="caution">
    <text evidence="9">The sequence shown here is derived from an EMBL/GenBank/DDBJ whole genome shotgun (WGS) entry which is preliminary data.</text>
</comment>
<dbReference type="GO" id="GO:0005776">
    <property type="term" value="C:autophagosome"/>
    <property type="evidence" value="ECO:0007669"/>
    <property type="project" value="TreeGrafter"/>
</dbReference>
<dbReference type="InterPro" id="IPR009050">
    <property type="entry name" value="Globin-like_sf"/>
</dbReference>
<organism evidence="9 10">
    <name type="scientific">Polarella glacialis</name>
    <name type="common">Dinoflagellate</name>
    <dbReference type="NCBI Taxonomy" id="89957"/>
    <lineage>
        <taxon>Eukaryota</taxon>
        <taxon>Sar</taxon>
        <taxon>Alveolata</taxon>
        <taxon>Dinophyceae</taxon>
        <taxon>Suessiales</taxon>
        <taxon>Suessiaceae</taxon>
        <taxon>Polarella</taxon>
    </lineage>
</organism>
<dbReference type="InterPro" id="IPR043822">
    <property type="entry name" value="EsV_1_7_cys"/>
</dbReference>
<gene>
    <name evidence="9" type="ORF">PGLA1383_LOCUS53089</name>
</gene>
<feature type="region of interest" description="Disordered" evidence="7">
    <location>
        <begin position="1"/>
        <end position="56"/>
    </location>
</feature>
<evidence type="ECO:0000313" key="9">
    <source>
        <dbReference type="EMBL" id="CAE8637765.1"/>
    </source>
</evidence>
<evidence type="ECO:0000256" key="2">
    <source>
        <dbReference type="ARBA" id="ARBA00022741"/>
    </source>
</evidence>
<dbReference type="Pfam" id="PF19114">
    <property type="entry name" value="EsV_1_7_cys"/>
    <property type="match status" value="11"/>
</dbReference>
<keyword evidence="2 6" id="KW-0547">Nucleotide-binding</keyword>
<dbReference type="GO" id="GO:0005829">
    <property type="term" value="C:cytosol"/>
    <property type="evidence" value="ECO:0007669"/>
    <property type="project" value="TreeGrafter"/>
</dbReference>
<reference evidence="9" key="1">
    <citation type="submission" date="2021-02" db="EMBL/GenBank/DDBJ databases">
        <authorList>
            <person name="Dougan E. K."/>
            <person name="Rhodes N."/>
            <person name="Thang M."/>
            <person name="Chan C."/>
        </authorList>
    </citation>
    <scope>NUCLEOTIDE SEQUENCE</scope>
</reference>
<keyword evidence="5" id="KW-0802">TPR repeat</keyword>
<dbReference type="InterPro" id="IPR012338">
    <property type="entry name" value="Beta-lactam/transpept-like"/>
</dbReference>
<feature type="domain" description="Protein kinase" evidence="8">
    <location>
        <begin position="339"/>
        <end position="624"/>
    </location>
</feature>
<accession>A0A813HIH5</accession>
<keyword evidence="4 6" id="KW-0067">ATP-binding</keyword>
<dbReference type="PROSITE" id="PS50011">
    <property type="entry name" value="PROTEIN_KINASE_DOM"/>
    <property type="match status" value="1"/>
</dbReference>
<dbReference type="SUPFAM" id="SSF46458">
    <property type="entry name" value="Globin-like"/>
    <property type="match status" value="1"/>
</dbReference>
<dbReference type="GO" id="GO:0020037">
    <property type="term" value="F:heme binding"/>
    <property type="evidence" value="ECO:0007669"/>
    <property type="project" value="InterPro"/>
</dbReference>
<dbReference type="InterPro" id="IPR000719">
    <property type="entry name" value="Prot_kinase_dom"/>
</dbReference>
<dbReference type="Pfam" id="PF00144">
    <property type="entry name" value="Beta-lactamase"/>
    <property type="match status" value="1"/>
</dbReference>